<evidence type="ECO:0000313" key="2">
    <source>
        <dbReference type="EMBL" id="ABJ84720.1"/>
    </source>
</evidence>
<sequence length="238" mass="26472">MLWYKAWLETRVRFLICLIGMVALCSFIVYHGDKEAMPYTKLNYYYFVLRSGHAMLCMMWIAAVTLLMMGGILREKAIGTAAFTLALPVSRARLMRVRVGMGLLQALALAIIPWAAMWITATTTGKVNDRGQPAFYLALLLGGGLVFFAMALLTSILVEGEYTAPLVSFGVMLLMTIVLGEGRLRNFSPFGFINGLAWFDRYTGLLKGAIPWPQIAVYLALSALMVAISMLFVARREF</sequence>
<keyword evidence="1" id="KW-0812">Transmembrane</keyword>
<feature type="transmembrane region" description="Helical" evidence="1">
    <location>
        <begin position="99"/>
        <end position="121"/>
    </location>
</feature>
<accession>Q020E5</accession>
<organism evidence="2">
    <name type="scientific">Solibacter usitatus (strain Ellin6076)</name>
    <dbReference type="NCBI Taxonomy" id="234267"/>
    <lineage>
        <taxon>Bacteria</taxon>
        <taxon>Pseudomonadati</taxon>
        <taxon>Acidobacteriota</taxon>
        <taxon>Terriglobia</taxon>
        <taxon>Bryobacterales</taxon>
        <taxon>Solibacteraceae</taxon>
        <taxon>Candidatus Solibacter</taxon>
    </lineage>
</organism>
<keyword evidence="1" id="KW-0472">Membrane</keyword>
<proteinExistence type="predicted"/>
<gene>
    <name evidence="2" type="ordered locus">Acid_3749</name>
</gene>
<dbReference type="EMBL" id="CP000473">
    <property type="protein sequence ID" value="ABJ84720.1"/>
    <property type="molecule type" value="Genomic_DNA"/>
</dbReference>
<dbReference type="eggNOG" id="ENOG502ZY2J">
    <property type="taxonomic scope" value="Bacteria"/>
</dbReference>
<feature type="transmembrane region" description="Helical" evidence="1">
    <location>
        <begin position="215"/>
        <end position="234"/>
    </location>
</feature>
<dbReference type="STRING" id="234267.Acid_3749"/>
<reference evidence="2" key="1">
    <citation type="submission" date="2006-10" db="EMBL/GenBank/DDBJ databases">
        <title>Complete sequence of Solibacter usitatus Ellin6076.</title>
        <authorList>
            <consortium name="US DOE Joint Genome Institute"/>
            <person name="Copeland A."/>
            <person name="Lucas S."/>
            <person name="Lapidus A."/>
            <person name="Barry K."/>
            <person name="Detter J.C."/>
            <person name="Glavina del Rio T."/>
            <person name="Hammon N."/>
            <person name="Israni S."/>
            <person name="Dalin E."/>
            <person name="Tice H."/>
            <person name="Pitluck S."/>
            <person name="Thompson L.S."/>
            <person name="Brettin T."/>
            <person name="Bruce D."/>
            <person name="Han C."/>
            <person name="Tapia R."/>
            <person name="Gilna P."/>
            <person name="Schmutz J."/>
            <person name="Larimer F."/>
            <person name="Land M."/>
            <person name="Hauser L."/>
            <person name="Kyrpides N."/>
            <person name="Mikhailova N."/>
            <person name="Janssen P.H."/>
            <person name="Kuske C.R."/>
            <person name="Richardson P."/>
        </authorList>
    </citation>
    <scope>NUCLEOTIDE SEQUENCE</scope>
    <source>
        <strain evidence="2">Ellin6076</strain>
    </source>
</reference>
<dbReference type="OrthoDB" id="125302at2"/>
<keyword evidence="1" id="KW-1133">Transmembrane helix</keyword>
<dbReference type="HOGENOM" id="CLU_1165209_0_0_0"/>
<dbReference type="InParanoid" id="Q020E5"/>
<feature type="transmembrane region" description="Helical" evidence="1">
    <location>
        <begin position="162"/>
        <end position="180"/>
    </location>
</feature>
<evidence type="ECO:0000256" key="1">
    <source>
        <dbReference type="SAM" id="Phobius"/>
    </source>
</evidence>
<feature type="transmembrane region" description="Helical" evidence="1">
    <location>
        <begin position="133"/>
        <end position="153"/>
    </location>
</feature>
<protein>
    <submittedName>
        <fullName evidence="2">Uncharacterized protein</fullName>
    </submittedName>
</protein>
<feature type="transmembrane region" description="Helical" evidence="1">
    <location>
        <begin position="44"/>
        <end position="68"/>
    </location>
</feature>
<name>Q020E5_SOLUE</name>
<dbReference type="AlphaFoldDB" id="Q020E5"/>
<feature type="transmembrane region" description="Helical" evidence="1">
    <location>
        <begin position="12"/>
        <end position="32"/>
    </location>
</feature>
<dbReference type="KEGG" id="sus:Acid_3749"/>